<evidence type="ECO:0000256" key="7">
    <source>
        <dbReference type="SAM" id="MobiDB-lite"/>
    </source>
</evidence>
<keyword evidence="1 6" id="KW-0479">Metal-binding</keyword>
<feature type="domain" description="C3H1-type" evidence="8">
    <location>
        <begin position="1635"/>
        <end position="1661"/>
    </location>
</feature>
<feature type="region of interest" description="Disordered" evidence="7">
    <location>
        <begin position="44"/>
        <end position="102"/>
    </location>
</feature>
<feature type="domain" description="C3H1-type" evidence="8">
    <location>
        <begin position="1662"/>
        <end position="1689"/>
    </location>
</feature>
<evidence type="ECO:0000256" key="5">
    <source>
        <dbReference type="ARBA" id="ARBA00023125"/>
    </source>
</evidence>
<comment type="caution">
    <text evidence="9">The sequence shown here is derived from an EMBL/GenBank/DDBJ whole genome shotgun (WGS) entry which is preliminary data.</text>
</comment>
<sequence>MDLPPPPPPLPLYLHHQPHHSHRHHPHHHQLRYENVIHPPDFCPRPYSHNIPPPPPPPYRRLSHPHPPSLSNLSPHRSRHFEIVSPPKPDPHHSHLLHPPPPLPEMRNNTHLRLVHDYPARSPILADEIFWRAHDLGNRERYPGNICGIQELYNGRDDLDRRGVIGVGYRGRDLYDERRVLNRVSDFNKKVDYSETRQDSINGWIRGLYRDVYHDERSADSRVSNRGRELCREGSNDERRWYHGSNDEGLLPSGNRQPKCMKNVSSSGRFSRRLGSGVSEGDLVRSKKKRKVRGKAANRRIQSGKNCSSYDGAHKCVPIQKEPVEGSFRGEEKDGFKSLRTGTDGNREREESLDLAISFKSNALVAKAILAPPRPDVKTDTTLSLMKTELTSSKSGTPTVKSSEDAVKIDRLASCQDPQSNLNDTSKELVDKAVVPESGNVECDANEAGEIAGEDQTQKVISFQGPTSTRSVRVQQSQLRKKRKARKKFFLESNMHMKRDESHIIPFSSSESVQPSSDTALPECGGSWKPCGPNLKRKSSSLTSSASVNVPDSVIPNSLDHAERLETSTENVDAENYSHETFLSNENICPVNSMGLNQHCTNVNSNAQKTEMERIDQFDNLLPEISVFNAQKAEMERIDQFDNLLPDKVDDISELPLLENYGANGPSEVIGSLDGIAIAGLSQENQCSPEILASNASSESDSVVPKEPEDGNYTDAQSKVVFLNVVNTPQVVVDSVEYRSLEDVTMSDCSYVIPTPTDYLPARHGGILVGVCSQNDLSKKASIDVSGSAEGSFEAQKNAKTCISDDYSSNVTLMKKAPSAQIGFSDIDVASGVSTSDEVGLLLAKVPVPATETEFLGERRKSEEVDKSSRGPSRVEKRMLELAFHPNDLYPSCSKKRKVTSPKSNLSSFSEDEMVADGLSGDCSKLYQRFTELSNSEAEKNEGSTFSRKIEPLPCQPENEMICGRENVSGRKPGSSDINLFSSRKSVEKVASDKSQINANLSRSLPEANHGAVKKSYNVHCKQAVSLNQLITASPKVFPGNPSYFSNSKKLQPTQGSKPRTWHRNGSSSVAVTETKLQSSSSPQSHGTKTDQTIPSSYIRKGNSLVRNPSPAVTGVPHSSSRSVYRLTPSPDISKNSGLVRNPSPPAVTSGSHYPSHSVYRLTPGTDDLKDNQATDCKTGEADVLSITRMKPVNNTEMPSETKDALEECMKSSGVLGQADSGISSKNQGTPDEVNLQKKIMYVKRRSNQLIAASSSENMSTLGVDKKGQASSSDGYYKRKKNQLVRSLSGNHGKKADANGNSRRLVSRAILPRLCTRQQSGIANRSKLSFVWKLHDMHSTERHKTSVVPQKVVPRLFSWKRTAHWRSFMHALSTKPNKSSFSTSRQTLLFSRKRGAIYTRSTHGYSLRMSKVLSVSGSSLKWSKAIEKSAKKANEEATRAVAVAEKRKKEENGVIPIASKSINNVSRKLVLSVQLHPGTPLCYPGERIFRVGSERYKMDPTRRTLHRITAEKEEASSPVVLQTEKNVKRSYVPRRLYIGHEEYVRIGNGNQLVRDPKKRTRVLASEKVRWSLRTARLRMARKKKFCQFFTRFGKCNKDDGKCPYIHDPSKIAVCTKFLNGSCTNLDCKLTHKVIPERMEDCSYFLKGSCSNENCPYRHVNVDPDSTVCKSFLRGYCADGNECRKKHTYVCPAYEALGSCPNQSSCKLHHPKKKTEKQQPLIEQKTLKGRYFDGGLIGKADSTDILTERAPANGKDEMVLNGKKYPDYISLDVDDDDDDDDEMDQAWDSDEQMPDFDVLV</sequence>
<feature type="compositionally biased region" description="Polar residues" evidence="7">
    <location>
        <begin position="1044"/>
        <end position="1096"/>
    </location>
</feature>
<gene>
    <name evidence="9" type="ORF">STAS_26373</name>
</gene>
<keyword evidence="5" id="KW-0238">DNA-binding</keyword>
<evidence type="ECO:0000313" key="10">
    <source>
        <dbReference type="Proteomes" id="UP000325081"/>
    </source>
</evidence>
<accession>A0A5A7QVY9</accession>
<dbReference type="PROSITE" id="PS50103">
    <property type="entry name" value="ZF_C3H1"/>
    <property type="match status" value="3"/>
</dbReference>
<feature type="zinc finger region" description="C3H1-type" evidence="6">
    <location>
        <begin position="1635"/>
        <end position="1661"/>
    </location>
</feature>
<keyword evidence="3 6" id="KW-0863">Zinc-finger</keyword>
<feature type="region of interest" description="Disordered" evidence="7">
    <location>
        <begin position="328"/>
        <end position="347"/>
    </location>
</feature>
<dbReference type="SMART" id="SM00356">
    <property type="entry name" value="ZnF_C3H1"/>
    <property type="match status" value="5"/>
</dbReference>
<name>A0A5A7QVY9_STRAF</name>
<feature type="compositionally biased region" description="Pro residues" evidence="7">
    <location>
        <begin position="1"/>
        <end position="11"/>
    </location>
</feature>
<evidence type="ECO:0000256" key="4">
    <source>
        <dbReference type="ARBA" id="ARBA00022833"/>
    </source>
</evidence>
<evidence type="ECO:0000256" key="3">
    <source>
        <dbReference type="ARBA" id="ARBA00022771"/>
    </source>
</evidence>
<evidence type="ECO:0000256" key="6">
    <source>
        <dbReference type="PROSITE-ProRule" id="PRU00723"/>
    </source>
</evidence>
<keyword evidence="4 6" id="KW-0862">Zinc</keyword>
<feature type="region of interest" description="Disordered" evidence="7">
    <location>
        <begin position="1"/>
        <end position="30"/>
    </location>
</feature>
<dbReference type="InterPro" id="IPR000571">
    <property type="entry name" value="Znf_CCCH"/>
</dbReference>
<feature type="compositionally biased region" description="Acidic residues" evidence="7">
    <location>
        <begin position="1771"/>
        <end position="1793"/>
    </location>
</feature>
<protein>
    <submittedName>
        <fullName evidence="9">Zinc finger CCCH domain-containing protein 7</fullName>
    </submittedName>
</protein>
<dbReference type="PANTHER" id="PTHR46156:SF1">
    <property type="entry name" value="ZINC FINGER CCCH DOMAIN-CONTAINING PROTEIN 3"/>
    <property type="match status" value="1"/>
</dbReference>
<feature type="zinc finger region" description="C3H1-type" evidence="6">
    <location>
        <begin position="1662"/>
        <end position="1689"/>
    </location>
</feature>
<feature type="region of interest" description="Disordered" evidence="7">
    <location>
        <begin position="242"/>
        <end position="305"/>
    </location>
</feature>
<feature type="region of interest" description="Disordered" evidence="7">
    <location>
        <begin position="1768"/>
        <end position="1799"/>
    </location>
</feature>
<evidence type="ECO:0000313" key="9">
    <source>
        <dbReference type="EMBL" id="GER49146.1"/>
    </source>
</evidence>
<dbReference type="GO" id="GO:0008270">
    <property type="term" value="F:zinc ion binding"/>
    <property type="evidence" value="ECO:0007669"/>
    <property type="project" value="UniProtKB-KW"/>
</dbReference>
<dbReference type="EMBL" id="BKCP01008515">
    <property type="protein sequence ID" value="GER49146.1"/>
    <property type="molecule type" value="Genomic_DNA"/>
</dbReference>
<dbReference type="FunFam" id="4.10.1000.10:FF:000022">
    <property type="entry name" value="Zinc finger CCCH domain-containing protein 7"/>
    <property type="match status" value="1"/>
</dbReference>
<dbReference type="PANTHER" id="PTHR46156">
    <property type="entry name" value="CCCH ZINGC FINGER"/>
    <property type="match status" value="1"/>
</dbReference>
<feature type="compositionally biased region" description="Basic residues" evidence="7">
    <location>
        <begin position="286"/>
        <end position="298"/>
    </location>
</feature>
<proteinExistence type="predicted"/>
<evidence type="ECO:0000256" key="1">
    <source>
        <dbReference type="ARBA" id="ARBA00022723"/>
    </source>
</evidence>
<dbReference type="GO" id="GO:0003677">
    <property type="term" value="F:DNA binding"/>
    <property type="evidence" value="ECO:0007669"/>
    <property type="project" value="UniProtKB-KW"/>
</dbReference>
<evidence type="ECO:0000256" key="2">
    <source>
        <dbReference type="ARBA" id="ARBA00022737"/>
    </source>
</evidence>
<reference evidence="9" key="1">
    <citation type="journal article" date="2019" name="Curr. Biol.">
        <title>Genome Sequence of Striga asiatica Provides Insight into the Evolution of Plant Parasitism.</title>
        <authorList>
            <person name="Yoshida S."/>
            <person name="Kim S."/>
            <person name="Wafula E.K."/>
            <person name="Tanskanen J."/>
            <person name="Kim Y."/>
            <person name="Honaas L."/>
            <person name="Yang Z."/>
            <person name="Spallek T."/>
            <person name="Conn C.E."/>
            <person name="Ichihashi Y."/>
            <person name="Cheong K."/>
            <person name="Cui S."/>
            <person name="Der J.P."/>
            <person name="Gundlach H."/>
            <person name="Jiao Y."/>
            <person name="Hori C."/>
            <person name="Ishida J.K."/>
            <person name="Kasahara H."/>
            <person name="Kiba T."/>
            <person name="Kim M."/>
            <person name="Koo N."/>
            <person name="Laohavisit A."/>
            <person name="Lee Y."/>
            <person name="Lumba S."/>
            <person name="Mccourt P."/>
            <person name="Mortimer J.C."/>
            <person name="Mutuku J.M."/>
            <person name="Nomura T."/>
            <person name="Sasaki-sekimoto Y."/>
            <person name="Seto Y."/>
            <person name="Wang Y."/>
            <person name="Wakatake T."/>
            <person name="Sakakibara H."/>
            <person name="Demura T."/>
            <person name="Yamaguchi S."/>
            <person name="Yoneyama K."/>
            <person name="Manabe R."/>
            <person name="Nelson D.C."/>
            <person name="Schulman A.H."/>
            <person name="Timko M.P."/>
            <person name="Depamphilis C.W."/>
            <person name="Choi D."/>
            <person name="Shirasu K."/>
        </authorList>
    </citation>
    <scope>NUCLEOTIDE SEQUENCE [LARGE SCALE GENOMIC DNA]</scope>
    <source>
        <strain evidence="9">UVA1</strain>
    </source>
</reference>
<dbReference type="GO" id="GO:0005634">
    <property type="term" value="C:nucleus"/>
    <property type="evidence" value="ECO:0007669"/>
    <property type="project" value="UniProtKB-ARBA"/>
</dbReference>
<feature type="zinc finger region" description="C3H1-type" evidence="6">
    <location>
        <begin position="1580"/>
        <end position="1609"/>
    </location>
</feature>
<dbReference type="OrthoDB" id="3247158at2759"/>
<feature type="compositionally biased region" description="Low complexity" evidence="7">
    <location>
        <begin position="265"/>
        <end position="279"/>
    </location>
</feature>
<feature type="compositionally biased region" description="Basic residues" evidence="7">
    <location>
        <begin position="16"/>
        <end position="30"/>
    </location>
</feature>
<feature type="region of interest" description="Disordered" evidence="7">
    <location>
        <begin position="1044"/>
        <end position="1155"/>
    </location>
</feature>
<keyword evidence="2" id="KW-0677">Repeat</keyword>
<organism evidence="9 10">
    <name type="scientific">Striga asiatica</name>
    <name type="common">Asiatic witchweed</name>
    <name type="synonym">Buchnera asiatica</name>
    <dbReference type="NCBI Taxonomy" id="4170"/>
    <lineage>
        <taxon>Eukaryota</taxon>
        <taxon>Viridiplantae</taxon>
        <taxon>Streptophyta</taxon>
        <taxon>Embryophyta</taxon>
        <taxon>Tracheophyta</taxon>
        <taxon>Spermatophyta</taxon>
        <taxon>Magnoliopsida</taxon>
        <taxon>eudicotyledons</taxon>
        <taxon>Gunneridae</taxon>
        <taxon>Pentapetalae</taxon>
        <taxon>asterids</taxon>
        <taxon>lamiids</taxon>
        <taxon>Lamiales</taxon>
        <taxon>Orobanchaceae</taxon>
        <taxon>Buchnereae</taxon>
        <taxon>Striga</taxon>
    </lineage>
</organism>
<evidence type="ECO:0000259" key="8">
    <source>
        <dbReference type="PROSITE" id="PS50103"/>
    </source>
</evidence>
<dbReference type="Gene3D" id="4.10.1000.10">
    <property type="entry name" value="Zinc finger, CCCH-type"/>
    <property type="match status" value="2"/>
</dbReference>
<feature type="compositionally biased region" description="Basic and acidic residues" evidence="7">
    <location>
        <begin position="328"/>
        <end position="337"/>
    </location>
</feature>
<keyword evidence="10" id="KW-1185">Reference proteome</keyword>
<dbReference type="FunFam" id="4.10.1000.10:FF:000008">
    <property type="entry name" value="zinc finger CCCH domain-containing protein 3"/>
    <property type="match status" value="1"/>
</dbReference>
<dbReference type="Proteomes" id="UP000325081">
    <property type="component" value="Unassembled WGS sequence"/>
</dbReference>
<feature type="domain" description="C3H1-type" evidence="8">
    <location>
        <begin position="1580"/>
        <end position="1609"/>
    </location>
</feature>